<evidence type="ECO:0000313" key="2">
    <source>
        <dbReference type="Proteomes" id="UP000494201"/>
    </source>
</evidence>
<proteinExistence type="predicted"/>
<protein>
    <submittedName>
        <fullName evidence="1">Uncharacterized protein</fullName>
    </submittedName>
</protein>
<sequence>MLATGEPSLSIPCDAKRRYGGMLDDGMLMALPPAALGQAITGMEAPAKNGLRDPFAQYGIQQDVRTGMAARYPRQT</sequence>
<dbReference type="GeneID" id="56501265"/>
<dbReference type="RefSeq" id="WP_338138556.1">
    <property type="nucleotide sequence ID" value="NZ_CABVLY010000011.1"/>
</dbReference>
<dbReference type="AlphaFoldDB" id="A0A6P2G9V4"/>
<organism evidence="1 2">
    <name type="scientific">Burkholderia anthina</name>
    <dbReference type="NCBI Taxonomy" id="179879"/>
    <lineage>
        <taxon>Bacteria</taxon>
        <taxon>Pseudomonadati</taxon>
        <taxon>Pseudomonadota</taxon>
        <taxon>Betaproteobacteria</taxon>
        <taxon>Burkholderiales</taxon>
        <taxon>Burkholderiaceae</taxon>
        <taxon>Burkholderia</taxon>
        <taxon>Burkholderia cepacia complex</taxon>
    </lineage>
</organism>
<gene>
    <name evidence="1" type="ORF">BAN20980_03218</name>
</gene>
<dbReference type="EMBL" id="CABVLY010000011">
    <property type="protein sequence ID" value="VVU50502.1"/>
    <property type="molecule type" value="Genomic_DNA"/>
</dbReference>
<accession>A0A6P2G9V4</accession>
<evidence type="ECO:0000313" key="1">
    <source>
        <dbReference type="EMBL" id="VVU50502.1"/>
    </source>
</evidence>
<name>A0A6P2G9V4_9BURK</name>
<dbReference type="Proteomes" id="UP000494201">
    <property type="component" value="Unassembled WGS sequence"/>
</dbReference>
<reference evidence="1 2" key="1">
    <citation type="submission" date="2019-09" db="EMBL/GenBank/DDBJ databases">
        <authorList>
            <person name="Depoorter E."/>
        </authorList>
    </citation>
    <scope>NUCLEOTIDE SEQUENCE [LARGE SCALE GENOMIC DNA]</scope>
    <source>
        <strain evidence="1">LMG 20980</strain>
    </source>
</reference>